<dbReference type="PANTHER" id="PTHR46796">
    <property type="entry name" value="HTH-TYPE TRANSCRIPTIONAL ACTIVATOR RHAS-RELATED"/>
    <property type="match status" value="1"/>
</dbReference>
<keyword evidence="3" id="KW-0238">DNA-binding</keyword>
<dbReference type="PROSITE" id="PS00041">
    <property type="entry name" value="HTH_ARAC_FAMILY_1"/>
    <property type="match status" value="1"/>
</dbReference>
<accession>A0A0D9AIB1</accession>
<dbReference type="InterPro" id="IPR050204">
    <property type="entry name" value="AraC_XylS_family_regulators"/>
</dbReference>
<evidence type="ECO:0000256" key="3">
    <source>
        <dbReference type="ARBA" id="ARBA00023125"/>
    </source>
</evidence>
<dbReference type="SMART" id="SM00342">
    <property type="entry name" value="HTH_ARAC"/>
    <property type="match status" value="1"/>
</dbReference>
<dbReference type="SUPFAM" id="SSF46689">
    <property type="entry name" value="Homeodomain-like"/>
    <property type="match status" value="2"/>
</dbReference>
<evidence type="ECO:0000256" key="1">
    <source>
        <dbReference type="ARBA" id="ARBA00004496"/>
    </source>
</evidence>
<keyword evidence="2" id="KW-0805">Transcription regulation</keyword>
<proteinExistence type="predicted"/>
<comment type="function">
    <text evidence="5">Regulatory protein of the TOL plasmid xyl operons. XylS activates the xylXYZLTEGFJQKIH operon required for the degradation of toluene, m-xylene and p-xylene.</text>
</comment>
<dbReference type="GO" id="GO:0005737">
    <property type="term" value="C:cytoplasm"/>
    <property type="evidence" value="ECO:0007669"/>
    <property type="project" value="UniProtKB-SubCell"/>
</dbReference>
<dbReference type="InterPro" id="IPR018060">
    <property type="entry name" value="HTH_AraC"/>
</dbReference>
<name>A0A0D9AIB1_STUST</name>
<gene>
    <name evidence="7" type="ORF">UF78_15570</name>
</gene>
<dbReference type="PROSITE" id="PS01124">
    <property type="entry name" value="HTH_ARAC_FAMILY_2"/>
    <property type="match status" value="1"/>
</dbReference>
<dbReference type="Pfam" id="PF12833">
    <property type="entry name" value="HTH_18"/>
    <property type="match status" value="1"/>
</dbReference>
<evidence type="ECO:0000313" key="8">
    <source>
        <dbReference type="Proteomes" id="UP000032487"/>
    </source>
</evidence>
<dbReference type="Proteomes" id="UP000032487">
    <property type="component" value="Unassembled WGS sequence"/>
</dbReference>
<dbReference type="InterPro" id="IPR009057">
    <property type="entry name" value="Homeodomain-like_sf"/>
</dbReference>
<organism evidence="7 8">
    <name type="scientific">Stutzerimonas stutzeri</name>
    <name type="common">Pseudomonas stutzeri</name>
    <dbReference type="NCBI Taxonomy" id="316"/>
    <lineage>
        <taxon>Bacteria</taxon>
        <taxon>Pseudomonadati</taxon>
        <taxon>Pseudomonadota</taxon>
        <taxon>Gammaproteobacteria</taxon>
        <taxon>Pseudomonadales</taxon>
        <taxon>Pseudomonadaceae</taxon>
        <taxon>Stutzerimonas</taxon>
    </lineage>
</organism>
<evidence type="ECO:0000256" key="4">
    <source>
        <dbReference type="ARBA" id="ARBA00023163"/>
    </source>
</evidence>
<dbReference type="GO" id="GO:0043565">
    <property type="term" value="F:sequence-specific DNA binding"/>
    <property type="evidence" value="ECO:0007669"/>
    <property type="project" value="InterPro"/>
</dbReference>
<dbReference type="InterPro" id="IPR018062">
    <property type="entry name" value="HTH_AraC-typ_CS"/>
</dbReference>
<dbReference type="PANTHER" id="PTHR46796:SF12">
    <property type="entry name" value="HTH-TYPE DNA-BINDING TRANSCRIPTIONAL ACTIVATOR EUTR"/>
    <property type="match status" value="1"/>
</dbReference>
<dbReference type="RefSeq" id="WP_045163116.1">
    <property type="nucleotide sequence ID" value="NZ_JYHV01000029.1"/>
</dbReference>
<evidence type="ECO:0000313" key="7">
    <source>
        <dbReference type="EMBL" id="KJH80492.1"/>
    </source>
</evidence>
<dbReference type="OrthoDB" id="6003540at2"/>
<evidence type="ECO:0000259" key="6">
    <source>
        <dbReference type="PROSITE" id="PS01124"/>
    </source>
</evidence>
<dbReference type="EMBL" id="JYHV01000029">
    <property type="protein sequence ID" value="KJH80492.1"/>
    <property type="molecule type" value="Genomic_DNA"/>
</dbReference>
<dbReference type="GO" id="GO:0009893">
    <property type="term" value="P:positive regulation of metabolic process"/>
    <property type="evidence" value="ECO:0007669"/>
    <property type="project" value="UniProtKB-ARBA"/>
</dbReference>
<comment type="subcellular location">
    <subcellularLocation>
        <location evidence="1">Cytoplasm</location>
    </subcellularLocation>
</comment>
<keyword evidence="4" id="KW-0804">Transcription</keyword>
<comment type="caution">
    <text evidence="7">The sequence shown here is derived from an EMBL/GenBank/DDBJ whole genome shotgun (WGS) entry which is preliminary data.</text>
</comment>
<dbReference type="GO" id="GO:0003700">
    <property type="term" value="F:DNA-binding transcription factor activity"/>
    <property type="evidence" value="ECO:0007669"/>
    <property type="project" value="InterPro"/>
</dbReference>
<dbReference type="AlphaFoldDB" id="A0A0D9AIB1"/>
<feature type="domain" description="HTH araC/xylS-type" evidence="6">
    <location>
        <begin position="222"/>
        <end position="322"/>
    </location>
</feature>
<dbReference type="PATRIC" id="fig|316.101.peg.3880"/>
<sequence length="324" mass="36399">MHSAIIDQAVPLPIIRYRQTFDIEDHAGGLDGWQLRYDQLTPGVFKGSISQMHLEGLQLVHDRANQAMTKQGETWKGAISFSLPLHVPNSSFHCLGHSVIGRNLLVTRGEDLPELRTPADLDLLCIAVDESLLRDRLERNLQLTSLPSMPHWYRMVDAESHTALVELCSSLLDAHANKTNDLLGYAAIRAGIRDAVVMHLLDLIDDQEVNLLEPNARKRLVDRAREYALANRDAPPTILELCDKVGASRRKLQYCFQETLGINPVAYLRALRLNAAHRALITSDGTLSVQTVAASWGFWHLSRFASDYRQLFGELPSDTLRRAR</sequence>
<evidence type="ECO:0000256" key="2">
    <source>
        <dbReference type="ARBA" id="ARBA00023015"/>
    </source>
</evidence>
<protein>
    <submittedName>
        <fullName evidence="7">AraC family transcriptional regulator</fullName>
    </submittedName>
</protein>
<evidence type="ECO:0000256" key="5">
    <source>
        <dbReference type="ARBA" id="ARBA00037345"/>
    </source>
</evidence>
<dbReference type="Gene3D" id="1.10.10.60">
    <property type="entry name" value="Homeodomain-like"/>
    <property type="match status" value="1"/>
</dbReference>
<reference evidence="7 8" key="1">
    <citation type="submission" date="2015-02" db="EMBL/GenBank/DDBJ databases">
        <title>Draft genome sequence of Pseudomonas stutzeri NT0128 isolated from wheat (Triticum turgidum) rhizosphere.</title>
        <authorList>
            <person name="Tovi N."/>
            <person name="Frenk S."/>
            <person name="Hadar Y."/>
            <person name="Minz D."/>
        </authorList>
    </citation>
    <scope>NUCLEOTIDE SEQUENCE [LARGE SCALE GENOMIC DNA]</scope>
    <source>
        <strain evidence="7 8">NT0128</strain>
    </source>
</reference>